<dbReference type="InterPro" id="IPR039128">
    <property type="entry name" value="TRIP4-like"/>
</dbReference>
<evidence type="ECO:0000313" key="3">
    <source>
        <dbReference type="EMBL" id="KAL3792324.1"/>
    </source>
</evidence>
<dbReference type="InterPro" id="IPR009349">
    <property type="entry name" value="TRIP4/RQT4_C2HC5_Znf"/>
</dbReference>
<dbReference type="PANTHER" id="PTHR12963:SF4">
    <property type="entry name" value="ACTIVATING SIGNAL COINTEGRATOR 1"/>
    <property type="match status" value="1"/>
</dbReference>
<gene>
    <name evidence="3" type="ORF">HJC23_006236</name>
</gene>
<dbReference type="Proteomes" id="UP001516023">
    <property type="component" value="Unassembled WGS sequence"/>
</dbReference>
<proteinExistence type="predicted"/>
<dbReference type="PANTHER" id="PTHR12963">
    <property type="entry name" value="THYROID RECEPTOR INTERACTING PROTEIN RELATED"/>
    <property type="match status" value="1"/>
</dbReference>
<evidence type="ECO:0000256" key="1">
    <source>
        <dbReference type="SAM" id="MobiDB-lite"/>
    </source>
</evidence>
<comment type="caution">
    <text evidence="3">The sequence shown here is derived from an EMBL/GenBank/DDBJ whole genome shotgun (WGS) entry which is preliminary data.</text>
</comment>
<name>A0ABD3PW04_9STRA</name>
<evidence type="ECO:0000259" key="2">
    <source>
        <dbReference type="Pfam" id="PF06221"/>
    </source>
</evidence>
<feature type="compositionally biased region" description="Polar residues" evidence="1">
    <location>
        <begin position="78"/>
        <end position="89"/>
    </location>
</feature>
<sequence length="349" mass="39686">MSSHHKLSIQHQLAGLLNLSPTDDDDYISEILEQLLSIENPDDVAEYLSNFIVDEGSGDLDSFVKELVRFKSGDQRDSSLSVQAQNESSNRFDAKEPPQQIATASSASRILDEGAVHREEIRRRELEAREKQRDEQERARIKRMNEEEERRRNQDKKRQSQQSVSKWERKSPEVDSSSSAIAGGNTNISKQPAASKQSTAKRSDKKSSLKNVSSSSSSTSKPSKPLKGTPKKVCGCFGNKHPPLTNCLHCGRISCELEGYDYCPFCNNLITQFIPSNKHDSALAHKERLLEYDRTSASRTHVHDDQEDYFVTQTSMWSSTSEREEASVLEEERRRKLHERQKQVLDVKF</sequence>
<reference evidence="3 4" key="1">
    <citation type="journal article" date="2020" name="G3 (Bethesda)">
        <title>Improved Reference Genome for Cyclotella cryptica CCMP332, a Model for Cell Wall Morphogenesis, Salinity Adaptation, and Lipid Production in Diatoms (Bacillariophyta).</title>
        <authorList>
            <person name="Roberts W.R."/>
            <person name="Downey K.M."/>
            <person name="Ruck E.C."/>
            <person name="Traller J.C."/>
            <person name="Alverson A.J."/>
        </authorList>
    </citation>
    <scope>NUCLEOTIDE SEQUENCE [LARGE SCALE GENOMIC DNA]</scope>
    <source>
        <strain evidence="3 4">CCMP332</strain>
    </source>
</reference>
<protein>
    <recommendedName>
        <fullName evidence="2">TRIP4/RQT4 C2HC5-type zinc finger domain-containing protein</fullName>
    </recommendedName>
</protein>
<feature type="compositionally biased region" description="Low complexity" evidence="1">
    <location>
        <begin position="209"/>
        <end position="229"/>
    </location>
</feature>
<feature type="region of interest" description="Disordered" evidence="1">
    <location>
        <begin position="127"/>
        <end position="229"/>
    </location>
</feature>
<feature type="domain" description="TRIP4/RQT4 C2HC5-type zinc finger" evidence="2">
    <location>
        <begin position="232"/>
        <end position="270"/>
    </location>
</feature>
<accession>A0ABD3PW04</accession>
<keyword evidence="4" id="KW-1185">Reference proteome</keyword>
<dbReference type="AlphaFoldDB" id="A0ABD3PW04"/>
<dbReference type="Pfam" id="PF06221">
    <property type="entry name" value="zf-C2HC5"/>
    <property type="match status" value="1"/>
</dbReference>
<feature type="compositionally biased region" description="Polar residues" evidence="1">
    <location>
        <begin position="174"/>
        <end position="200"/>
    </location>
</feature>
<feature type="region of interest" description="Disordered" evidence="1">
    <location>
        <begin position="75"/>
        <end position="104"/>
    </location>
</feature>
<feature type="compositionally biased region" description="Basic and acidic residues" evidence="1">
    <location>
        <begin position="127"/>
        <end position="158"/>
    </location>
</feature>
<organism evidence="3 4">
    <name type="scientific">Cyclotella cryptica</name>
    <dbReference type="NCBI Taxonomy" id="29204"/>
    <lineage>
        <taxon>Eukaryota</taxon>
        <taxon>Sar</taxon>
        <taxon>Stramenopiles</taxon>
        <taxon>Ochrophyta</taxon>
        <taxon>Bacillariophyta</taxon>
        <taxon>Coscinodiscophyceae</taxon>
        <taxon>Thalassiosirophycidae</taxon>
        <taxon>Stephanodiscales</taxon>
        <taxon>Stephanodiscaceae</taxon>
        <taxon>Cyclotella</taxon>
    </lineage>
</organism>
<dbReference type="EMBL" id="JABMIG020000103">
    <property type="protein sequence ID" value="KAL3792324.1"/>
    <property type="molecule type" value="Genomic_DNA"/>
</dbReference>
<evidence type="ECO:0000313" key="4">
    <source>
        <dbReference type="Proteomes" id="UP001516023"/>
    </source>
</evidence>